<reference evidence="1" key="1">
    <citation type="submission" date="2020-08" db="EMBL/GenBank/DDBJ databases">
        <title>Multicomponent nature underlies the extraordinary mechanical properties of spider dragline silk.</title>
        <authorList>
            <person name="Kono N."/>
            <person name="Nakamura H."/>
            <person name="Mori M."/>
            <person name="Yoshida Y."/>
            <person name="Ohtoshi R."/>
            <person name="Malay A.D."/>
            <person name="Moran D.A.P."/>
            <person name="Tomita M."/>
            <person name="Numata K."/>
            <person name="Arakawa K."/>
        </authorList>
    </citation>
    <scope>NUCLEOTIDE SEQUENCE</scope>
</reference>
<keyword evidence="2" id="KW-1185">Reference proteome</keyword>
<dbReference type="AlphaFoldDB" id="A0A8X7CJQ9"/>
<evidence type="ECO:0000313" key="1">
    <source>
        <dbReference type="EMBL" id="GFY69786.1"/>
    </source>
</evidence>
<dbReference type="EMBL" id="BMAV01017808">
    <property type="protein sequence ID" value="GFY69786.1"/>
    <property type="molecule type" value="Genomic_DNA"/>
</dbReference>
<gene>
    <name evidence="1" type="ORF">TNIN_364301</name>
</gene>
<name>A0A8X7CJQ9_9ARAC</name>
<dbReference type="Proteomes" id="UP000886998">
    <property type="component" value="Unassembled WGS sequence"/>
</dbReference>
<evidence type="ECO:0000313" key="2">
    <source>
        <dbReference type="Proteomes" id="UP000886998"/>
    </source>
</evidence>
<accession>A0A8X7CJQ9</accession>
<dbReference type="OrthoDB" id="10429980at2759"/>
<organism evidence="1 2">
    <name type="scientific">Trichonephila inaurata madagascariensis</name>
    <dbReference type="NCBI Taxonomy" id="2747483"/>
    <lineage>
        <taxon>Eukaryota</taxon>
        <taxon>Metazoa</taxon>
        <taxon>Ecdysozoa</taxon>
        <taxon>Arthropoda</taxon>
        <taxon>Chelicerata</taxon>
        <taxon>Arachnida</taxon>
        <taxon>Araneae</taxon>
        <taxon>Araneomorphae</taxon>
        <taxon>Entelegynae</taxon>
        <taxon>Araneoidea</taxon>
        <taxon>Nephilidae</taxon>
        <taxon>Trichonephila</taxon>
        <taxon>Trichonephila inaurata</taxon>
    </lineage>
</organism>
<sequence length="167" mass="18913">MPAAVERKRNEPFDLERLTNHHEKKNRGKKRTGYGLSKKEITRTIIYFHTLRRKSAKTFLRVNLAQIRTHLSGAWALVHHTHNTRFNTCSLIPSLYRFKVTGNPRKRTPDGRKDVKRVPVAPEWTVGTSKGVKRVWYAGLKGTGCPEVNGSGCFGCLPGIFKTETAA</sequence>
<comment type="caution">
    <text evidence="1">The sequence shown here is derived from an EMBL/GenBank/DDBJ whole genome shotgun (WGS) entry which is preliminary data.</text>
</comment>
<protein>
    <submittedName>
        <fullName evidence="1">Uncharacterized protein</fullName>
    </submittedName>
</protein>
<proteinExistence type="predicted"/>